<evidence type="ECO:0000256" key="1">
    <source>
        <dbReference type="SAM" id="Phobius"/>
    </source>
</evidence>
<evidence type="ECO:0000259" key="3">
    <source>
        <dbReference type="PROSITE" id="PS51831"/>
    </source>
</evidence>
<evidence type="ECO:0000313" key="6">
    <source>
        <dbReference type="Proteomes" id="UP000581688"/>
    </source>
</evidence>
<dbReference type="NCBIfam" id="TIGR00277">
    <property type="entry name" value="HDIG"/>
    <property type="match status" value="1"/>
</dbReference>
<dbReference type="SUPFAM" id="SSF55073">
    <property type="entry name" value="Nucleotide cyclase"/>
    <property type="match status" value="1"/>
</dbReference>
<dbReference type="InterPro" id="IPR006675">
    <property type="entry name" value="HDIG_dom"/>
</dbReference>
<evidence type="ECO:0000259" key="4">
    <source>
        <dbReference type="PROSITE" id="PS51832"/>
    </source>
</evidence>
<keyword evidence="1" id="KW-0812">Transmembrane</keyword>
<dbReference type="RefSeq" id="WP_174496446.1">
    <property type="nucleotide sequence ID" value="NZ_CADDWK010000007.1"/>
</dbReference>
<dbReference type="InterPro" id="IPR000160">
    <property type="entry name" value="GGDEF_dom"/>
</dbReference>
<feature type="transmembrane region" description="Helical" evidence="1">
    <location>
        <begin position="141"/>
        <end position="167"/>
    </location>
</feature>
<dbReference type="GO" id="GO:0016740">
    <property type="term" value="F:transferase activity"/>
    <property type="evidence" value="ECO:0007669"/>
    <property type="project" value="UniProtKB-KW"/>
</dbReference>
<evidence type="ECO:0000313" key="5">
    <source>
        <dbReference type="EMBL" id="MBB6451851.1"/>
    </source>
</evidence>
<dbReference type="Gene3D" id="3.30.70.270">
    <property type="match status" value="1"/>
</dbReference>
<feature type="domain" description="HD-GYP" evidence="4">
    <location>
        <begin position="406"/>
        <end position="601"/>
    </location>
</feature>
<dbReference type="FunFam" id="3.30.70.270:FF:000001">
    <property type="entry name" value="Diguanylate cyclase domain protein"/>
    <property type="match status" value="1"/>
</dbReference>
<feature type="domain" description="HD" evidence="3">
    <location>
        <begin position="428"/>
        <end position="550"/>
    </location>
</feature>
<dbReference type="Pfam" id="PF00990">
    <property type="entry name" value="GGDEF"/>
    <property type="match status" value="1"/>
</dbReference>
<dbReference type="InterPro" id="IPR006674">
    <property type="entry name" value="HD_domain"/>
</dbReference>
<keyword evidence="1" id="KW-1133">Transmembrane helix</keyword>
<dbReference type="Proteomes" id="UP000581688">
    <property type="component" value="Unassembled WGS sequence"/>
</dbReference>
<dbReference type="PROSITE" id="PS50887">
    <property type="entry name" value="GGDEF"/>
    <property type="match status" value="1"/>
</dbReference>
<dbReference type="NCBIfam" id="TIGR00254">
    <property type="entry name" value="GGDEF"/>
    <property type="match status" value="1"/>
</dbReference>
<feature type="domain" description="GGDEF" evidence="2">
    <location>
        <begin position="261"/>
        <end position="397"/>
    </location>
</feature>
<dbReference type="PROSITE" id="PS51831">
    <property type="entry name" value="HD"/>
    <property type="match status" value="1"/>
</dbReference>
<dbReference type="SUPFAM" id="SSF109604">
    <property type="entry name" value="HD-domain/PDEase-like"/>
    <property type="match status" value="1"/>
</dbReference>
<dbReference type="Pfam" id="PF13487">
    <property type="entry name" value="HD_5"/>
    <property type="match status" value="1"/>
</dbReference>
<proteinExistence type="predicted"/>
<dbReference type="PANTHER" id="PTHR43155">
    <property type="entry name" value="CYCLIC DI-GMP PHOSPHODIESTERASE PA4108-RELATED"/>
    <property type="match status" value="1"/>
</dbReference>
<dbReference type="InterPro" id="IPR037522">
    <property type="entry name" value="HD_GYP_dom"/>
</dbReference>
<dbReference type="AlphaFoldDB" id="A0A841PY88"/>
<name>A0A841PY88_9BACI</name>
<sequence>MNLSLNNKFKIYLLVTALVGCGLFFVQGDFLFHLSRNEWIVLFVLVCAVVLLNEYMIKLPPKGNSLSMDSAIYVAVIFVFGLETSLYVLAASSVVFSLYHRKIVWWKHLFNFSIYSLMITGAYYTFIYLGGEVGSFNVNNISPYLLTMGSYFLINIVLIGLYFMLYTTENLFKGIIKDALSSYFITLSLAFILAVLLDTYPLFGLVIFSTVTILLSLVFRHYFNLYEDVSNKANIDDLTGLSNHGYFKEVLSSYFKDETKQPLSLCMLDIDDFKKYNDYHGHLKGDELLKYIGQLLKDGCEEKNYLVARYGGEEFVILMPNTKKEDAFLFINNLRKTMNDSYFDGVDILPQGCLSFSGGVIEHEKPIYTTSELLGKADQAMYYAKAQGKNMIYLFNENDEIQHMLDVKKETELLEQKLSIFLYKDIYTYKHSKRVYQYAISFADRLDLTEREKKLLIMGALIHDIGKLEIPRDIINKKGKLDPHEWEIIKKHVTWGKEIISINKEWEDLIPLVELHHERYDGKGYPYGLAGKSIPKLARILCIIDSFDAMTTERPYQKTKSFDEGIEELLLCADKQFDGQFIQPFIRMIKEEYPLRVNQQPKGTLVNLEVRKGS</sequence>
<dbReference type="SMART" id="SM00471">
    <property type="entry name" value="HDc"/>
    <property type="match status" value="1"/>
</dbReference>
<dbReference type="Gene3D" id="1.10.3210.10">
    <property type="entry name" value="Hypothetical protein af1432"/>
    <property type="match status" value="1"/>
</dbReference>
<gene>
    <name evidence="5" type="ORF">HNQ94_000272</name>
</gene>
<keyword evidence="5" id="KW-0808">Transferase</keyword>
<feature type="transmembrane region" description="Helical" evidence="1">
    <location>
        <begin position="179"/>
        <end position="197"/>
    </location>
</feature>
<feature type="transmembrane region" description="Helical" evidence="1">
    <location>
        <begin position="203"/>
        <end position="223"/>
    </location>
</feature>
<dbReference type="PROSITE" id="PS51832">
    <property type="entry name" value="HD_GYP"/>
    <property type="match status" value="1"/>
</dbReference>
<feature type="transmembrane region" description="Helical" evidence="1">
    <location>
        <begin position="12"/>
        <end position="32"/>
    </location>
</feature>
<accession>A0A841PY88</accession>
<dbReference type="SMART" id="SM00267">
    <property type="entry name" value="GGDEF"/>
    <property type="match status" value="1"/>
</dbReference>
<protein>
    <submittedName>
        <fullName evidence="5">Diguanylate cyclase (GGDEF)-like protein/putative nucleotidyltransferase with HDIG domain</fullName>
    </submittedName>
</protein>
<dbReference type="CDD" id="cd00077">
    <property type="entry name" value="HDc"/>
    <property type="match status" value="1"/>
</dbReference>
<dbReference type="InterPro" id="IPR043128">
    <property type="entry name" value="Rev_trsase/Diguanyl_cyclase"/>
</dbReference>
<dbReference type="InterPro" id="IPR029787">
    <property type="entry name" value="Nucleotide_cyclase"/>
</dbReference>
<keyword evidence="1" id="KW-0472">Membrane</keyword>
<feature type="transmembrane region" description="Helical" evidence="1">
    <location>
        <begin position="72"/>
        <end position="97"/>
    </location>
</feature>
<dbReference type="PANTHER" id="PTHR43155:SF2">
    <property type="entry name" value="CYCLIC DI-GMP PHOSPHODIESTERASE PA4108"/>
    <property type="match status" value="1"/>
</dbReference>
<reference evidence="5 6" key="1">
    <citation type="submission" date="2020-08" db="EMBL/GenBank/DDBJ databases">
        <title>Genomic Encyclopedia of Type Strains, Phase IV (KMG-IV): sequencing the most valuable type-strain genomes for metagenomic binning, comparative biology and taxonomic classification.</title>
        <authorList>
            <person name="Goeker M."/>
        </authorList>
    </citation>
    <scope>NUCLEOTIDE SEQUENCE [LARGE SCALE GENOMIC DNA]</scope>
    <source>
        <strain evidence="5 6">DSM 19612</strain>
    </source>
</reference>
<organism evidence="5 6">
    <name type="scientific">Salirhabdus euzebyi</name>
    <dbReference type="NCBI Taxonomy" id="394506"/>
    <lineage>
        <taxon>Bacteria</taxon>
        <taxon>Bacillati</taxon>
        <taxon>Bacillota</taxon>
        <taxon>Bacilli</taxon>
        <taxon>Bacillales</taxon>
        <taxon>Bacillaceae</taxon>
        <taxon>Salirhabdus</taxon>
    </lineage>
</organism>
<dbReference type="CDD" id="cd01949">
    <property type="entry name" value="GGDEF"/>
    <property type="match status" value="1"/>
</dbReference>
<feature type="transmembrane region" description="Helical" evidence="1">
    <location>
        <begin position="109"/>
        <end position="129"/>
    </location>
</feature>
<evidence type="ECO:0000259" key="2">
    <source>
        <dbReference type="PROSITE" id="PS50887"/>
    </source>
</evidence>
<dbReference type="EMBL" id="JACHGH010000001">
    <property type="protein sequence ID" value="MBB6451851.1"/>
    <property type="molecule type" value="Genomic_DNA"/>
</dbReference>
<dbReference type="InterPro" id="IPR003607">
    <property type="entry name" value="HD/PDEase_dom"/>
</dbReference>
<feature type="transmembrane region" description="Helical" evidence="1">
    <location>
        <begin position="39"/>
        <end position="57"/>
    </location>
</feature>
<keyword evidence="6" id="KW-1185">Reference proteome</keyword>
<comment type="caution">
    <text evidence="5">The sequence shown here is derived from an EMBL/GenBank/DDBJ whole genome shotgun (WGS) entry which is preliminary data.</text>
</comment>